<comment type="caution">
    <text evidence="1">The sequence shown here is derived from an EMBL/GenBank/DDBJ whole genome shotgun (WGS) entry which is preliminary data.</text>
</comment>
<organism evidence="1">
    <name type="scientific">marine sediment metagenome</name>
    <dbReference type="NCBI Taxonomy" id="412755"/>
    <lineage>
        <taxon>unclassified sequences</taxon>
        <taxon>metagenomes</taxon>
        <taxon>ecological metagenomes</taxon>
    </lineage>
</organism>
<feature type="non-terminal residue" evidence="1">
    <location>
        <position position="1"/>
    </location>
</feature>
<sequence length="68" mass="7624">PLHNWASNGADAFRYMALVAQKSKGQSAEVHMNRPSRLSPEDLAPKLTLDGLYADRETLSMGRRARRI</sequence>
<gene>
    <name evidence="1" type="ORF">S01H1_79841</name>
</gene>
<proteinExistence type="predicted"/>
<protein>
    <submittedName>
        <fullName evidence="1">Uncharacterized protein</fullName>
    </submittedName>
</protein>
<dbReference type="EMBL" id="BARS01053863">
    <property type="protein sequence ID" value="GAG43438.1"/>
    <property type="molecule type" value="Genomic_DNA"/>
</dbReference>
<evidence type="ECO:0000313" key="1">
    <source>
        <dbReference type="EMBL" id="GAG43438.1"/>
    </source>
</evidence>
<dbReference type="AlphaFoldDB" id="X0Y429"/>
<reference evidence="1" key="1">
    <citation type="journal article" date="2014" name="Front. Microbiol.">
        <title>High frequency of phylogenetically diverse reductive dehalogenase-homologous genes in deep subseafloor sedimentary metagenomes.</title>
        <authorList>
            <person name="Kawai M."/>
            <person name="Futagami T."/>
            <person name="Toyoda A."/>
            <person name="Takaki Y."/>
            <person name="Nishi S."/>
            <person name="Hori S."/>
            <person name="Arai W."/>
            <person name="Tsubouchi T."/>
            <person name="Morono Y."/>
            <person name="Uchiyama I."/>
            <person name="Ito T."/>
            <person name="Fujiyama A."/>
            <person name="Inagaki F."/>
            <person name="Takami H."/>
        </authorList>
    </citation>
    <scope>NUCLEOTIDE SEQUENCE</scope>
    <source>
        <strain evidence="1">Expedition CK06-06</strain>
    </source>
</reference>
<name>X0Y429_9ZZZZ</name>
<accession>X0Y429</accession>